<reference evidence="2 3" key="1">
    <citation type="journal article" date="2016" name="Int. J. Syst. Evol. Microbiol.">
        <title>Descriptions of Anaerotaenia torta gen. nov., sp. nov. and Anaerocolumna cellulosilytica gen. nov., sp. nov. isolated from a methanogenic reactor of cattle waste.</title>
        <authorList>
            <person name="Uek A."/>
            <person name="Ohtaki Y."/>
            <person name="Kaku N."/>
            <person name="Ueki K."/>
        </authorList>
    </citation>
    <scope>NUCLEOTIDE SEQUENCE [LARGE SCALE GENOMIC DNA]</scope>
    <source>
        <strain evidence="2 3">SN021</strain>
    </source>
</reference>
<dbReference type="KEGG" id="acel:acsn021_01850"/>
<sequence length="186" mass="21740">MQYYKLMYNYEDCKNAMFININESDLSFDRYDINKGEFIKCEEVKGIIEEGESNQTDYISNNLSWLIISEKFKKLLQDFKIGNIQFIPVVNVNNDKNIGYLVNVMSRVDAFDEKKSLCKKIKFNKNGKEEVYLSVIKYVLAKENIGDMDMFKILGHDIPFFVSERLKTELLNTKITGCDFQKVNVS</sequence>
<protein>
    <recommendedName>
        <fullName evidence="1">Immunity MXAN-0049 protein domain-containing protein</fullName>
    </recommendedName>
</protein>
<dbReference type="Proteomes" id="UP000515561">
    <property type="component" value="Chromosome"/>
</dbReference>
<keyword evidence="3" id="KW-1185">Reference proteome</keyword>
<proteinExistence type="predicted"/>
<dbReference type="InterPro" id="IPR012433">
    <property type="entry name" value="Imm11"/>
</dbReference>
<feature type="domain" description="Immunity MXAN-0049 protein" evidence="1">
    <location>
        <begin position="54"/>
        <end position="184"/>
    </location>
</feature>
<dbReference type="EMBL" id="AP023367">
    <property type="protein sequence ID" value="BCJ92616.1"/>
    <property type="molecule type" value="Genomic_DNA"/>
</dbReference>
<gene>
    <name evidence="2" type="ORF">acsn021_01850</name>
</gene>
<name>A0A6S6QSK7_9FIRM</name>
<accession>A0A6S6QSK7</accession>
<evidence type="ECO:0000313" key="2">
    <source>
        <dbReference type="EMBL" id="BCJ92616.1"/>
    </source>
</evidence>
<evidence type="ECO:0000259" key="1">
    <source>
        <dbReference type="Pfam" id="PF07791"/>
    </source>
</evidence>
<organism evidence="2 3">
    <name type="scientific">Anaerocolumna cellulosilytica</name>
    <dbReference type="NCBI Taxonomy" id="433286"/>
    <lineage>
        <taxon>Bacteria</taxon>
        <taxon>Bacillati</taxon>
        <taxon>Bacillota</taxon>
        <taxon>Clostridia</taxon>
        <taxon>Lachnospirales</taxon>
        <taxon>Lachnospiraceae</taxon>
        <taxon>Anaerocolumna</taxon>
    </lineage>
</organism>
<dbReference type="AlphaFoldDB" id="A0A6S6QSK7"/>
<dbReference type="Pfam" id="PF07791">
    <property type="entry name" value="Imm11"/>
    <property type="match status" value="1"/>
</dbReference>
<dbReference type="RefSeq" id="WP_184095670.1">
    <property type="nucleotide sequence ID" value="NZ_AP023367.1"/>
</dbReference>
<evidence type="ECO:0000313" key="3">
    <source>
        <dbReference type="Proteomes" id="UP000515561"/>
    </source>
</evidence>